<dbReference type="EnsemblMetazoa" id="Aqu2.1.01965_001">
    <property type="protein sequence ID" value="Aqu2.1.01965_001"/>
    <property type="gene ID" value="Aqu2.1.01965"/>
</dbReference>
<dbReference type="AlphaFoldDB" id="A0A1X7SIR9"/>
<organism evidence="1">
    <name type="scientific">Amphimedon queenslandica</name>
    <name type="common">Sponge</name>
    <dbReference type="NCBI Taxonomy" id="400682"/>
    <lineage>
        <taxon>Eukaryota</taxon>
        <taxon>Metazoa</taxon>
        <taxon>Porifera</taxon>
        <taxon>Demospongiae</taxon>
        <taxon>Heteroscleromorpha</taxon>
        <taxon>Haplosclerida</taxon>
        <taxon>Niphatidae</taxon>
        <taxon>Amphimedon</taxon>
    </lineage>
</organism>
<protein>
    <submittedName>
        <fullName evidence="1">Uncharacterized protein</fullName>
    </submittedName>
</protein>
<reference evidence="1" key="1">
    <citation type="submission" date="2017-05" db="UniProtKB">
        <authorList>
            <consortium name="EnsemblMetazoa"/>
        </authorList>
    </citation>
    <scope>IDENTIFICATION</scope>
</reference>
<evidence type="ECO:0000313" key="1">
    <source>
        <dbReference type="EnsemblMetazoa" id="Aqu2.1.01965_001"/>
    </source>
</evidence>
<dbReference type="InParanoid" id="A0A1X7SIR9"/>
<name>A0A1X7SIR9_AMPQE</name>
<accession>A0A1X7SIR9</accession>
<proteinExistence type="predicted"/>
<sequence length="119" mass="13734">MDVSDDVIDLFTSLIFEKAHLLHHLGLMNWDIPTPSLLFMIQSIFSSLSPADVPLFELSLNSYLLNDDIVKALYDLWQKHCNAVKIKKINVLGMRGYGKPWYARILFDMATELYVDNTR</sequence>